<gene>
    <name evidence="5" type="ORF">A3D45_01780</name>
</gene>
<evidence type="ECO:0000259" key="4">
    <source>
        <dbReference type="PROSITE" id="PS50868"/>
    </source>
</evidence>
<evidence type="ECO:0000256" key="2">
    <source>
        <dbReference type="ARBA" id="ARBA00022691"/>
    </source>
</evidence>
<feature type="domain" description="Post-SET" evidence="4">
    <location>
        <begin position="119"/>
        <end position="135"/>
    </location>
</feature>
<name>A0A1F5S6Z1_9BACT</name>
<evidence type="ECO:0000259" key="3">
    <source>
        <dbReference type="PROSITE" id="PS50280"/>
    </source>
</evidence>
<feature type="domain" description="SET" evidence="3">
    <location>
        <begin position="8"/>
        <end position="109"/>
    </location>
</feature>
<dbReference type="EMBL" id="MFFT01000048">
    <property type="protein sequence ID" value="OGF22470.1"/>
    <property type="molecule type" value="Genomic_DNA"/>
</dbReference>
<dbReference type="InterPro" id="IPR001214">
    <property type="entry name" value="SET_dom"/>
</dbReference>
<dbReference type="SMART" id="SM00317">
    <property type="entry name" value="SET"/>
    <property type="match status" value="1"/>
</dbReference>
<dbReference type="PROSITE" id="PS50280">
    <property type="entry name" value="SET"/>
    <property type="match status" value="1"/>
</dbReference>
<reference evidence="5 6" key="1">
    <citation type="journal article" date="2016" name="Nat. Commun.">
        <title>Thousands of microbial genomes shed light on interconnected biogeochemical processes in an aquifer system.</title>
        <authorList>
            <person name="Anantharaman K."/>
            <person name="Brown C.T."/>
            <person name="Hug L.A."/>
            <person name="Sharon I."/>
            <person name="Castelle C.J."/>
            <person name="Probst A.J."/>
            <person name="Thomas B.C."/>
            <person name="Singh A."/>
            <person name="Wilkins M.J."/>
            <person name="Karaoz U."/>
            <person name="Brodie E.L."/>
            <person name="Williams K.H."/>
            <person name="Hubbard S.S."/>
            <person name="Banfield J.F."/>
        </authorList>
    </citation>
    <scope>NUCLEOTIDE SEQUENCE [LARGE SCALE GENOMIC DNA]</scope>
</reference>
<dbReference type="Pfam" id="PF00856">
    <property type="entry name" value="SET"/>
    <property type="match status" value="1"/>
</dbReference>
<keyword evidence="2" id="KW-0949">S-adenosyl-L-methionine</keyword>
<dbReference type="Gene3D" id="2.170.270.10">
    <property type="entry name" value="SET domain"/>
    <property type="match status" value="1"/>
</dbReference>
<protein>
    <recommendedName>
        <fullName evidence="7">SET domain-containing protein</fullName>
    </recommendedName>
</protein>
<dbReference type="PROSITE" id="PS50868">
    <property type="entry name" value="POST_SET"/>
    <property type="match status" value="1"/>
</dbReference>
<dbReference type="PANTHER" id="PTHR12350">
    <property type="entry name" value="HISTONE-LYSINE N-METHYLTRANSFERASE-RELATED"/>
    <property type="match status" value="1"/>
</dbReference>
<dbReference type="InterPro" id="IPR003616">
    <property type="entry name" value="Post-SET_dom"/>
</dbReference>
<comment type="caution">
    <text evidence="5">The sequence shown here is derived from an EMBL/GenBank/DDBJ whole genome shotgun (WGS) entry which is preliminary data.</text>
</comment>
<dbReference type="GO" id="GO:0016740">
    <property type="term" value="F:transferase activity"/>
    <property type="evidence" value="ECO:0007669"/>
    <property type="project" value="UniProtKB-KW"/>
</dbReference>
<evidence type="ECO:0000313" key="5">
    <source>
        <dbReference type="EMBL" id="OGF22470.1"/>
    </source>
</evidence>
<dbReference type="PANTHER" id="PTHR12350:SF19">
    <property type="entry name" value="SET DOMAIN-CONTAINING PROTEIN"/>
    <property type="match status" value="1"/>
</dbReference>
<evidence type="ECO:0000256" key="1">
    <source>
        <dbReference type="ARBA" id="ARBA00022679"/>
    </source>
</evidence>
<dbReference type="Proteomes" id="UP000176877">
    <property type="component" value="Unassembled WGS sequence"/>
</dbReference>
<dbReference type="SUPFAM" id="SSF82199">
    <property type="entry name" value="SET domain"/>
    <property type="match status" value="1"/>
</dbReference>
<sequence length="171" mass="19468">MNGKQKHKKIYKDKSNIDGNGIFAKKDIKKGEIIALIKGPIINHAVVDKKTSSAGPNWIGIGKNKWIDPKVIFNHINHSCDPNAGIKGSKTVVALRNIKKGEEVLIDYSITEEDALWELPRRCKCGSKKCRKIIKSIQFLPKEVFNGYLPYISKYFQQVYIKYHKNKNNGK</sequence>
<dbReference type="InterPro" id="IPR046341">
    <property type="entry name" value="SET_dom_sf"/>
</dbReference>
<keyword evidence="1" id="KW-0808">Transferase</keyword>
<dbReference type="InterPro" id="IPR053201">
    <property type="entry name" value="Flavunoidine_N-MTase"/>
</dbReference>
<proteinExistence type="predicted"/>
<accession>A0A1F5S6Z1</accession>
<evidence type="ECO:0000313" key="6">
    <source>
        <dbReference type="Proteomes" id="UP000176877"/>
    </source>
</evidence>
<dbReference type="AlphaFoldDB" id="A0A1F5S6Z1"/>
<evidence type="ECO:0008006" key="7">
    <source>
        <dbReference type="Google" id="ProtNLM"/>
    </source>
</evidence>
<organism evidence="5 6">
    <name type="scientific">Candidatus Falkowbacteria bacterium RIFCSPHIGHO2_02_FULL_42_9</name>
    <dbReference type="NCBI Taxonomy" id="1797986"/>
    <lineage>
        <taxon>Bacteria</taxon>
        <taxon>Candidatus Falkowiibacteriota</taxon>
    </lineage>
</organism>